<dbReference type="Proteomes" id="UP000011014">
    <property type="component" value="Unassembled WGS sequence"/>
</dbReference>
<dbReference type="InterPro" id="IPR036365">
    <property type="entry name" value="PGBD-like_sf"/>
</dbReference>
<feature type="non-terminal residue" evidence="5">
    <location>
        <position position="228"/>
    </location>
</feature>
<dbReference type="InterPro" id="IPR024079">
    <property type="entry name" value="MetalloPept_cat_dom_sf"/>
</dbReference>
<dbReference type="InterPro" id="IPR002477">
    <property type="entry name" value="Peptidoglycan-bd-like"/>
</dbReference>
<evidence type="ECO:0000256" key="1">
    <source>
        <dbReference type="ARBA" id="ARBA00023049"/>
    </source>
</evidence>
<reference evidence="5" key="1">
    <citation type="journal article" date="2010" name="Science">
        <title>Plasticity of animal genome architecture unmasked by rapid evolution of a pelagic tunicate.</title>
        <authorList>
            <person name="Denoeud F."/>
            <person name="Henriet S."/>
            <person name="Mungpakdee S."/>
            <person name="Aury J.M."/>
            <person name="Da Silva C."/>
            <person name="Brinkmann H."/>
            <person name="Mikhaleva J."/>
            <person name="Olsen L.C."/>
            <person name="Jubin C."/>
            <person name="Canestro C."/>
            <person name="Bouquet J.M."/>
            <person name="Danks G."/>
            <person name="Poulain J."/>
            <person name="Campsteijn C."/>
            <person name="Adamski M."/>
            <person name="Cross I."/>
            <person name="Yadetie F."/>
            <person name="Muffato M."/>
            <person name="Louis A."/>
            <person name="Butcher S."/>
            <person name="Tsagkogeorga G."/>
            <person name="Konrad A."/>
            <person name="Singh S."/>
            <person name="Jensen M.F."/>
            <person name="Cong E.H."/>
            <person name="Eikeseth-Otteraa H."/>
            <person name="Noel B."/>
            <person name="Anthouard V."/>
            <person name="Porcel B.M."/>
            <person name="Kachouri-Lafond R."/>
            <person name="Nishino A."/>
            <person name="Ugolini M."/>
            <person name="Chourrout P."/>
            <person name="Nishida H."/>
            <person name="Aasland R."/>
            <person name="Huzurbazar S."/>
            <person name="Westhof E."/>
            <person name="Delsuc F."/>
            <person name="Lehrach H."/>
            <person name="Reinhardt R."/>
            <person name="Weissenbach J."/>
            <person name="Roy S.W."/>
            <person name="Artiguenave F."/>
            <person name="Postlethwait J.H."/>
            <person name="Manak J.R."/>
            <person name="Thompson E.M."/>
            <person name="Jaillon O."/>
            <person name="Du Pasquier L."/>
            <person name="Boudinot P."/>
            <person name="Liberles D.A."/>
            <person name="Volff J.N."/>
            <person name="Philippe H."/>
            <person name="Lenhard B."/>
            <person name="Roest Crollius H."/>
            <person name="Wincker P."/>
            <person name="Chourrout D."/>
        </authorList>
    </citation>
    <scope>NUCLEOTIDE SEQUENCE [LARGE SCALE GENOMIC DNA]</scope>
</reference>
<keyword evidence="3" id="KW-0732">Signal</keyword>
<accession>E4YRC8</accession>
<protein>
    <recommendedName>
        <fullName evidence="4">Peptidoglycan binding-like domain-containing protein</fullName>
    </recommendedName>
</protein>
<feature type="signal peptide" evidence="3">
    <location>
        <begin position="1"/>
        <end position="16"/>
    </location>
</feature>
<name>E4YRC8_OIKDI</name>
<evidence type="ECO:0000259" key="4">
    <source>
        <dbReference type="Pfam" id="PF01471"/>
    </source>
</evidence>
<evidence type="ECO:0000256" key="2">
    <source>
        <dbReference type="SAM" id="MobiDB-lite"/>
    </source>
</evidence>
<dbReference type="Gene3D" id="3.40.390.10">
    <property type="entry name" value="Collagenase (Catalytic Domain)"/>
    <property type="match status" value="1"/>
</dbReference>
<feature type="chain" id="PRO_5003191388" description="Peptidoglycan binding-like domain-containing protein" evidence="3">
    <location>
        <begin position="17"/>
        <end position="228"/>
    </location>
</feature>
<keyword evidence="1" id="KW-0482">Metalloprotease</keyword>
<dbReference type="Pfam" id="PF01471">
    <property type="entry name" value="PG_binding_1"/>
    <property type="match status" value="1"/>
</dbReference>
<feature type="region of interest" description="Disordered" evidence="2">
    <location>
        <begin position="94"/>
        <end position="115"/>
    </location>
</feature>
<dbReference type="EMBL" id="FN655112">
    <property type="protein sequence ID" value="CBY38020.1"/>
    <property type="molecule type" value="Genomic_DNA"/>
</dbReference>
<dbReference type="GO" id="GO:0030198">
    <property type="term" value="P:extracellular matrix organization"/>
    <property type="evidence" value="ECO:0007669"/>
    <property type="project" value="TreeGrafter"/>
</dbReference>
<dbReference type="PANTHER" id="PTHR10201">
    <property type="entry name" value="MATRIX METALLOPROTEINASE"/>
    <property type="match status" value="1"/>
</dbReference>
<dbReference type="AlphaFoldDB" id="E4YRC8"/>
<sequence length="228" mass="27011">MKSSIFPLLLLPLVICWNRDFIHEDNQIGRRELKQRTNFRTKRKLKKFHYLEEHSKDDLEITKALKKAQHSGGLKETGKLDAKTRELLDIGRCGNADGDFEESTEQSPPSERRRNRRYIQNKWDTHKLTFHVQNKPYSLSDLQVKRAFRKALGKMPLAFPKFDSFHVTLIFGLQRSILYKRRSTIAREQLAKSKQRRSPVHSWNRSLLACVERMILICLWTLLKYSFK</sequence>
<dbReference type="SUPFAM" id="SSF47090">
    <property type="entry name" value="PGBD-like"/>
    <property type="match status" value="1"/>
</dbReference>
<dbReference type="PANTHER" id="PTHR10201:SF310">
    <property type="entry name" value="MMP-LIKE PROTEIN"/>
    <property type="match status" value="1"/>
</dbReference>
<keyword evidence="1" id="KW-0645">Protease</keyword>
<organism evidence="5">
    <name type="scientific">Oikopleura dioica</name>
    <name type="common">Tunicate</name>
    <dbReference type="NCBI Taxonomy" id="34765"/>
    <lineage>
        <taxon>Eukaryota</taxon>
        <taxon>Metazoa</taxon>
        <taxon>Chordata</taxon>
        <taxon>Tunicata</taxon>
        <taxon>Appendicularia</taxon>
        <taxon>Copelata</taxon>
        <taxon>Oikopleuridae</taxon>
        <taxon>Oikopleura</taxon>
    </lineage>
</organism>
<keyword evidence="1" id="KW-0378">Hydrolase</keyword>
<feature type="domain" description="Peptidoglycan binding-like" evidence="4">
    <location>
        <begin position="42"/>
        <end position="88"/>
    </location>
</feature>
<evidence type="ECO:0000313" key="5">
    <source>
        <dbReference type="EMBL" id="CBY38020.1"/>
    </source>
</evidence>
<dbReference type="GO" id="GO:0030574">
    <property type="term" value="P:collagen catabolic process"/>
    <property type="evidence" value="ECO:0007669"/>
    <property type="project" value="TreeGrafter"/>
</dbReference>
<evidence type="ECO:0000256" key="3">
    <source>
        <dbReference type="SAM" id="SignalP"/>
    </source>
</evidence>
<dbReference type="GO" id="GO:0004222">
    <property type="term" value="F:metalloendopeptidase activity"/>
    <property type="evidence" value="ECO:0007669"/>
    <property type="project" value="TreeGrafter"/>
</dbReference>
<proteinExistence type="predicted"/>
<gene>
    <name evidence="5" type="ORF">GSOID_T00031521001</name>
</gene>